<proteinExistence type="predicted"/>
<dbReference type="RefSeq" id="WP_089295992.1">
    <property type="nucleotide sequence ID" value="NZ_BOMU01000075.1"/>
</dbReference>
<dbReference type="EMBL" id="FZNR01000011">
    <property type="protein sequence ID" value="SNS18581.1"/>
    <property type="molecule type" value="Genomic_DNA"/>
</dbReference>
<name>A0A239CFX2_9ACTN</name>
<dbReference type="AlphaFoldDB" id="A0A239CFX2"/>
<dbReference type="OrthoDB" id="3402071at2"/>
<evidence type="ECO:0008006" key="4">
    <source>
        <dbReference type="Google" id="ProtNLM"/>
    </source>
</evidence>
<feature type="signal peptide" evidence="1">
    <location>
        <begin position="1"/>
        <end position="24"/>
    </location>
</feature>
<gene>
    <name evidence="2" type="ORF">SAMN06264365_111142</name>
</gene>
<sequence>MRVVRTISLALALVLAGFAAACSAGHGAEAWAASVCTALSPWRSEISTLTTRTQEQMTTRTTPGQARENLARLFDGARVASEKARAGVERAGVPDVTGGVKIAAAFVGSLAGMRDAYGTAHDGIEALATSPSSVFYTGVSKVVDRLNTEYEQSGLDTSKLDSVELRSAFESLPECQ</sequence>
<organism evidence="2 3">
    <name type="scientific">Actinoplanes regularis</name>
    <dbReference type="NCBI Taxonomy" id="52697"/>
    <lineage>
        <taxon>Bacteria</taxon>
        <taxon>Bacillati</taxon>
        <taxon>Actinomycetota</taxon>
        <taxon>Actinomycetes</taxon>
        <taxon>Micromonosporales</taxon>
        <taxon>Micromonosporaceae</taxon>
        <taxon>Actinoplanes</taxon>
    </lineage>
</organism>
<dbReference type="Proteomes" id="UP000198415">
    <property type="component" value="Unassembled WGS sequence"/>
</dbReference>
<evidence type="ECO:0000313" key="2">
    <source>
        <dbReference type="EMBL" id="SNS18581.1"/>
    </source>
</evidence>
<keyword evidence="1" id="KW-0732">Signal</keyword>
<evidence type="ECO:0000256" key="1">
    <source>
        <dbReference type="SAM" id="SignalP"/>
    </source>
</evidence>
<dbReference type="PROSITE" id="PS51257">
    <property type="entry name" value="PROKAR_LIPOPROTEIN"/>
    <property type="match status" value="1"/>
</dbReference>
<reference evidence="2 3" key="1">
    <citation type="submission" date="2017-06" db="EMBL/GenBank/DDBJ databases">
        <authorList>
            <person name="Kim H.J."/>
            <person name="Triplett B.A."/>
        </authorList>
    </citation>
    <scope>NUCLEOTIDE SEQUENCE [LARGE SCALE GENOMIC DNA]</scope>
    <source>
        <strain evidence="2 3">DSM 43151</strain>
    </source>
</reference>
<feature type="chain" id="PRO_5038925060" description="Lipoprotein" evidence="1">
    <location>
        <begin position="25"/>
        <end position="176"/>
    </location>
</feature>
<evidence type="ECO:0000313" key="3">
    <source>
        <dbReference type="Proteomes" id="UP000198415"/>
    </source>
</evidence>
<keyword evidence="3" id="KW-1185">Reference proteome</keyword>
<protein>
    <recommendedName>
        <fullName evidence="4">Lipoprotein</fullName>
    </recommendedName>
</protein>
<accession>A0A239CFX2</accession>